<dbReference type="EMBL" id="KZ857418">
    <property type="protein sequence ID" value="RDX47460.1"/>
    <property type="molecule type" value="Genomic_DNA"/>
</dbReference>
<evidence type="ECO:0000313" key="2">
    <source>
        <dbReference type="EMBL" id="RDX47460.1"/>
    </source>
</evidence>
<protein>
    <submittedName>
        <fullName evidence="2">Uncharacterized protein</fullName>
    </submittedName>
</protein>
<dbReference type="AlphaFoldDB" id="A0A371D4K0"/>
<name>A0A371D4K0_9APHY</name>
<gene>
    <name evidence="2" type="ORF">OH76DRAFT_1297393</name>
</gene>
<evidence type="ECO:0000256" key="1">
    <source>
        <dbReference type="SAM" id="MobiDB-lite"/>
    </source>
</evidence>
<accession>A0A371D4K0</accession>
<feature type="compositionally biased region" description="Low complexity" evidence="1">
    <location>
        <begin position="57"/>
        <end position="75"/>
    </location>
</feature>
<sequence>LLLKHGAIVSGSVALRYFLPRAVWEPNDLDIYVPEAQYDEFHDLHPTDFNDPIHAPDASNDSVSGDSNSSDLPSSHAGIREVRKFYTPSDRRVDVISVPSNNPVDALKHFWSPLVANFLRPDMAACGSPRTTLDGIGILK</sequence>
<reference evidence="2 3" key="1">
    <citation type="journal article" date="2018" name="Biotechnol. Biofuels">
        <title>Integrative visual omics of the white-rot fungus Polyporus brumalis exposes the biotechnological potential of its oxidative enzymes for delignifying raw plant biomass.</title>
        <authorList>
            <person name="Miyauchi S."/>
            <person name="Rancon A."/>
            <person name="Drula E."/>
            <person name="Hage H."/>
            <person name="Chaduli D."/>
            <person name="Favel A."/>
            <person name="Grisel S."/>
            <person name="Henrissat B."/>
            <person name="Herpoel-Gimbert I."/>
            <person name="Ruiz-Duenas F.J."/>
            <person name="Chevret D."/>
            <person name="Hainaut M."/>
            <person name="Lin J."/>
            <person name="Wang M."/>
            <person name="Pangilinan J."/>
            <person name="Lipzen A."/>
            <person name="Lesage-Meessen L."/>
            <person name="Navarro D."/>
            <person name="Riley R."/>
            <person name="Grigoriev I.V."/>
            <person name="Zhou S."/>
            <person name="Raouche S."/>
            <person name="Rosso M.N."/>
        </authorList>
    </citation>
    <scope>NUCLEOTIDE SEQUENCE [LARGE SCALE GENOMIC DNA]</scope>
    <source>
        <strain evidence="2 3">BRFM 1820</strain>
    </source>
</reference>
<keyword evidence="3" id="KW-1185">Reference proteome</keyword>
<evidence type="ECO:0000313" key="3">
    <source>
        <dbReference type="Proteomes" id="UP000256964"/>
    </source>
</evidence>
<dbReference type="OrthoDB" id="2755119at2759"/>
<proteinExistence type="predicted"/>
<feature type="region of interest" description="Disordered" evidence="1">
    <location>
        <begin position="45"/>
        <end position="76"/>
    </location>
</feature>
<dbReference type="Proteomes" id="UP000256964">
    <property type="component" value="Unassembled WGS sequence"/>
</dbReference>
<organism evidence="2 3">
    <name type="scientific">Lentinus brumalis</name>
    <dbReference type="NCBI Taxonomy" id="2498619"/>
    <lineage>
        <taxon>Eukaryota</taxon>
        <taxon>Fungi</taxon>
        <taxon>Dikarya</taxon>
        <taxon>Basidiomycota</taxon>
        <taxon>Agaricomycotina</taxon>
        <taxon>Agaricomycetes</taxon>
        <taxon>Polyporales</taxon>
        <taxon>Polyporaceae</taxon>
        <taxon>Lentinus</taxon>
    </lineage>
</organism>
<feature type="non-terminal residue" evidence="2">
    <location>
        <position position="1"/>
    </location>
</feature>
<feature type="non-terminal residue" evidence="2">
    <location>
        <position position="140"/>
    </location>
</feature>